<evidence type="ECO:0000313" key="1">
    <source>
        <dbReference type="EMBL" id="KAF2230720.1"/>
    </source>
</evidence>
<dbReference type="AlphaFoldDB" id="A0A6A6GYZ7"/>
<protein>
    <submittedName>
        <fullName evidence="1">Uncharacterized protein</fullName>
    </submittedName>
</protein>
<gene>
    <name evidence="1" type="ORF">EV356DRAFT_327077</name>
</gene>
<dbReference type="EMBL" id="ML991837">
    <property type="protein sequence ID" value="KAF2230720.1"/>
    <property type="molecule type" value="Genomic_DNA"/>
</dbReference>
<reference evidence="1" key="1">
    <citation type="journal article" date="2020" name="Stud. Mycol.">
        <title>101 Dothideomycetes genomes: a test case for predicting lifestyles and emergence of pathogens.</title>
        <authorList>
            <person name="Haridas S."/>
            <person name="Albert R."/>
            <person name="Binder M."/>
            <person name="Bloem J."/>
            <person name="Labutti K."/>
            <person name="Salamov A."/>
            <person name="Andreopoulos B."/>
            <person name="Baker S."/>
            <person name="Barry K."/>
            <person name="Bills G."/>
            <person name="Bluhm B."/>
            <person name="Cannon C."/>
            <person name="Castanera R."/>
            <person name="Culley D."/>
            <person name="Daum C."/>
            <person name="Ezra D."/>
            <person name="Gonzalez J."/>
            <person name="Henrissat B."/>
            <person name="Kuo A."/>
            <person name="Liang C."/>
            <person name="Lipzen A."/>
            <person name="Lutzoni F."/>
            <person name="Magnuson J."/>
            <person name="Mondo S."/>
            <person name="Nolan M."/>
            <person name="Ohm R."/>
            <person name="Pangilinan J."/>
            <person name="Park H.-J."/>
            <person name="Ramirez L."/>
            <person name="Alfaro M."/>
            <person name="Sun H."/>
            <person name="Tritt A."/>
            <person name="Yoshinaga Y."/>
            <person name="Zwiers L.-H."/>
            <person name="Turgeon B."/>
            <person name="Goodwin S."/>
            <person name="Spatafora J."/>
            <person name="Crous P."/>
            <person name="Grigoriev I."/>
        </authorList>
    </citation>
    <scope>NUCLEOTIDE SEQUENCE</scope>
    <source>
        <strain evidence="1">Tuck. ex Michener</strain>
    </source>
</reference>
<name>A0A6A6GYZ7_VIRVR</name>
<keyword evidence="2" id="KW-1185">Reference proteome</keyword>
<dbReference type="Proteomes" id="UP000800092">
    <property type="component" value="Unassembled WGS sequence"/>
</dbReference>
<accession>A0A6A6GYZ7</accession>
<sequence length="74" mass="8320">MRVCSELSSLSIHSFSTTAFPLAGVAARRARCRLALCEVRSRSSRCEMVEASVQRPRLLLLRDALSVTRLVHYK</sequence>
<proteinExistence type="predicted"/>
<organism evidence="1 2">
    <name type="scientific">Viridothelium virens</name>
    <name type="common">Speckled blister lichen</name>
    <name type="synonym">Trypethelium virens</name>
    <dbReference type="NCBI Taxonomy" id="1048519"/>
    <lineage>
        <taxon>Eukaryota</taxon>
        <taxon>Fungi</taxon>
        <taxon>Dikarya</taxon>
        <taxon>Ascomycota</taxon>
        <taxon>Pezizomycotina</taxon>
        <taxon>Dothideomycetes</taxon>
        <taxon>Dothideomycetes incertae sedis</taxon>
        <taxon>Trypetheliales</taxon>
        <taxon>Trypetheliaceae</taxon>
        <taxon>Viridothelium</taxon>
    </lineage>
</organism>
<evidence type="ECO:0000313" key="2">
    <source>
        <dbReference type="Proteomes" id="UP000800092"/>
    </source>
</evidence>